<organism evidence="2 3">
    <name type="scientific">Dreissena polymorpha</name>
    <name type="common">Zebra mussel</name>
    <name type="synonym">Mytilus polymorpha</name>
    <dbReference type="NCBI Taxonomy" id="45954"/>
    <lineage>
        <taxon>Eukaryota</taxon>
        <taxon>Metazoa</taxon>
        <taxon>Spiralia</taxon>
        <taxon>Lophotrochozoa</taxon>
        <taxon>Mollusca</taxon>
        <taxon>Bivalvia</taxon>
        <taxon>Autobranchia</taxon>
        <taxon>Heteroconchia</taxon>
        <taxon>Euheterodonta</taxon>
        <taxon>Imparidentia</taxon>
        <taxon>Neoheterodontei</taxon>
        <taxon>Myida</taxon>
        <taxon>Dreissenoidea</taxon>
        <taxon>Dreissenidae</taxon>
        <taxon>Dreissena</taxon>
    </lineage>
</organism>
<name>A0A9D4BXQ4_DREPO</name>
<accession>A0A9D4BXQ4</accession>
<evidence type="ECO:0000313" key="3">
    <source>
        <dbReference type="Proteomes" id="UP000828390"/>
    </source>
</evidence>
<dbReference type="Proteomes" id="UP000828390">
    <property type="component" value="Unassembled WGS sequence"/>
</dbReference>
<reference evidence="2" key="1">
    <citation type="journal article" date="2019" name="bioRxiv">
        <title>The Genome of the Zebra Mussel, Dreissena polymorpha: A Resource for Invasive Species Research.</title>
        <authorList>
            <person name="McCartney M.A."/>
            <person name="Auch B."/>
            <person name="Kono T."/>
            <person name="Mallez S."/>
            <person name="Zhang Y."/>
            <person name="Obille A."/>
            <person name="Becker A."/>
            <person name="Abrahante J.E."/>
            <person name="Garbe J."/>
            <person name="Badalamenti J.P."/>
            <person name="Herman A."/>
            <person name="Mangelson H."/>
            <person name="Liachko I."/>
            <person name="Sullivan S."/>
            <person name="Sone E.D."/>
            <person name="Koren S."/>
            <person name="Silverstein K.A.T."/>
            <person name="Beckman K.B."/>
            <person name="Gohl D.M."/>
        </authorList>
    </citation>
    <scope>NUCLEOTIDE SEQUENCE</scope>
    <source>
        <strain evidence="2">Duluth1</strain>
        <tissue evidence="2">Whole animal</tissue>
    </source>
</reference>
<keyword evidence="3" id="KW-1185">Reference proteome</keyword>
<dbReference type="EMBL" id="JAIWYP010000014">
    <property type="protein sequence ID" value="KAH3712914.1"/>
    <property type="molecule type" value="Genomic_DNA"/>
</dbReference>
<evidence type="ECO:0000256" key="1">
    <source>
        <dbReference type="SAM" id="MobiDB-lite"/>
    </source>
</evidence>
<protein>
    <submittedName>
        <fullName evidence="2">Uncharacterized protein</fullName>
    </submittedName>
</protein>
<sequence length="51" mass="6032">MCKIQKHTDHESVAVEKNAKRADKNRDGADIPGDEYRLRLHLNRTRVLRLY</sequence>
<feature type="region of interest" description="Disordered" evidence="1">
    <location>
        <begin position="1"/>
        <end position="32"/>
    </location>
</feature>
<reference evidence="2" key="2">
    <citation type="submission" date="2020-11" db="EMBL/GenBank/DDBJ databases">
        <authorList>
            <person name="McCartney M.A."/>
            <person name="Auch B."/>
            <person name="Kono T."/>
            <person name="Mallez S."/>
            <person name="Becker A."/>
            <person name="Gohl D.M."/>
            <person name="Silverstein K.A.T."/>
            <person name="Koren S."/>
            <person name="Bechman K.B."/>
            <person name="Herman A."/>
            <person name="Abrahante J.E."/>
            <person name="Garbe J."/>
        </authorList>
    </citation>
    <scope>NUCLEOTIDE SEQUENCE</scope>
    <source>
        <strain evidence="2">Duluth1</strain>
        <tissue evidence="2">Whole animal</tissue>
    </source>
</reference>
<dbReference type="AlphaFoldDB" id="A0A9D4BXQ4"/>
<proteinExistence type="predicted"/>
<comment type="caution">
    <text evidence="2">The sequence shown here is derived from an EMBL/GenBank/DDBJ whole genome shotgun (WGS) entry which is preliminary data.</text>
</comment>
<evidence type="ECO:0000313" key="2">
    <source>
        <dbReference type="EMBL" id="KAH3712914.1"/>
    </source>
</evidence>
<gene>
    <name evidence="2" type="ORF">DPMN_072673</name>
</gene>